<evidence type="ECO:0000259" key="1">
    <source>
        <dbReference type="Pfam" id="PF03235"/>
    </source>
</evidence>
<dbReference type="PANTHER" id="PTHR39639:SF1">
    <property type="entry name" value="DUF262 DOMAIN-CONTAINING PROTEIN"/>
    <property type="match status" value="1"/>
</dbReference>
<protein>
    <submittedName>
        <fullName evidence="2">DUF262 domain-containing protein</fullName>
    </submittedName>
</protein>
<proteinExistence type="predicted"/>
<dbReference type="Proteomes" id="UP000477951">
    <property type="component" value="Unassembled WGS sequence"/>
</dbReference>
<accession>A0A6L6VAX7</accession>
<evidence type="ECO:0000313" key="3">
    <source>
        <dbReference type="Proteomes" id="UP000477951"/>
    </source>
</evidence>
<dbReference type="PANTHER" id="PTHR39639">
    <property type="entry name" value="CHROMOSOME 16, WHOLE GENOME SHOTGUN SEQUENCE"/>
    <property type="match status" value="1"/>
</dbReference>
<dbReference type="InterPro" id="IPR004919">
    <property type="entry name" value="GmrSD_N"/>
</dbReference>
<comment type="caution">
    <text evidence="2">The sequence shown here is derived from an EMBL/GenBank/DDBJ whole genome shotgun (WGS) entry which is preliminary data.</text>
</comment>
<dbReference type="RefSeq" id="WP_156614482.1">
    <property type="nucleotide sequence ID" value="NZ_WPHR01000005.1"/>
</dbReference>
<gene>
    <name evidence="2" type="ORF">GOZ90_09290</name>
</gene>
<dbReference type="Pfam" id="PF03235">
    <property type="entry name" value="GmrSD_N"/>
    <property type="match status" value="1"/>
</dbReference>
<organism evidence="2 3">
    <name type="scientific">Agrobacterium vitis</name>
    <name type="common">Rhizobium vitis</name>
    <dbReference type="NCBI Taxonomy" id="373"/>
    <lineage>
        <taxon>Bacteria</taxon>
        <taxon>Pseudomonadati</taxon>
        <taxon>Pseudomonadota</taxon>
        <taxon>Alphaproteobacteria</taxon>
        <taxon>Hyphomicrobiales</taxon>
        <taxon>Rhizobiaceae</taxon>
        <taxon>Rhizobium/Agrobacterium group</taxon>
        <taxon>Agrobacterium</taxon>
    </lineage>
</organism>
<dbReference type="EMBL" id="WPHR01000005">
    <property type="protein sequence ID" value="MUZ72876.1"/>
    <property type="molecule type" value="Genomic_DNA"/>
</dbReference>
<name>A0A6L6VAX7_AGRVI</name>
<sequence length="358" mass="42066">MTDINIEEELNTEDEADETPFVEFDISVSPADPTLELLANKVQQNDIIVPFYQRKYVWKIEQASKLIESFLMGLPVPQVFLYVNDEDQLEIIDGQQRIMSVKYFFEGYFGEADEQNRRQVFKLKGLSERSEYNGKTFNELSTRDQRRLRNTSLRAIHIKQLKPSLRNDSVFHIFQRLNTGGTYLKPQEIRNAVYRGNIVDELKKLNDNPKWRTILGITDSDKNQKDVEIILRLFSLFEVWNDYEKPMLRYLNNKMNENRDFSSDRAIRFKKRFPEVVKLITDNLERPFRPLKVINSAMLEGVMIALLEDSKITGEELKLRYSKLANDTIIEKYLRGATTDTLVVKERIKRAKEIFSDA</sequence>
<evidence type="ECO:0000313" key="2">
    <source>
        <dbReference type="EMBL" id="MUZ72876.1"/>
    </source>
</evidence>
<dbReference type="AlphaFoldDB" id="A0A6L6VAX7"/>
<reference evidence="2 3" key="1">
    <citation type="submission" date="2019-12" db="EMBL/GenBank/DDBJ databases">
        <title>Whole-genome sequencing of Allorhizobium vitis.</title>
        <authorList>
            <person name="Gan H.M."/>
            <person name="Szegedi E."/>
            <person name="Burr T."/>
            <person name="Savka M.A."/>
        </authorList>
    </citation>
    <scope>NUCLEOTIDE SEQUENCE [LARGE SCALE GENOMIC DNA]</scope>
    <source>
        <strain evidence="2 3">CG516</strain>
    </source>
</reference>
<feature type="domain" description="GmrSD restriction endonucleases N-terminal" evidence="1">
    <location>
        <begin position="40"/>
        <end position="194"/>
    </location>
</feature>